<proteinExistence type="predicted"/>
<evidence type="ECO:0000313" key="1">
    <source>
        <dbReference type="EMBL" id="NGO43770.1"/>
    </source>
</evidence>
<dbReference type="RefSeq" id="WP_165340378.1">
    <property type="nucleotide sequence ID" value="NZ_JAAKZX010000046.1"/>
</dbReference>
<sequence length="139" mass="15734">MSADRELLKALLDALDVPLAEQADDDQARARLLDVRVSHAVIALESVLKHGPEDVEDSARWLREETAKRPVTYTPWERPDPKTSCSKCRTVFDPADTRHDGHDRHGDGPFCRRCIDRCHESTDAFHACVICDPSWGETR</sequence>
<evidence type="ECO:0000313" key="2">
    <source>
        <dbReference type="Proteomes" id="UP001518140"/>
    </source>
</evidence>
<protein>
    <recommendedName>
        <fullName evidence="3">C2H2-type domain-containing protein</fullName>
    </recommendedName>
</protein>
<reference evidence="1 2" key="1">
    <citation type="submission" date="2020-02" db="EMBL/GenBank/DDBJ databases">
        <title>Whole-genome analyses of novel actinobacteria.</title>
        <authorList>
            <person name="Sahin N."/>
            <person name="Tokatli A."/>
        </authorList>
    </citation>
    <scope>NUCLEOTIDE SEQUENCE [LARGE SCALE GENOMIC DNA]</scope>
    <source>
        <strain evidence="1 2">YC419</strain>
    </source>
</reference>
<organism evidence="1 2">
    <name type="scientific">Streptomyces ureilyticus</name>
    <dbReference type="NCBI Taxonomy" id="1775131"/>
    <lineage>
        <taxon>Bacteria</taxon>
        <taxon>Bacillati</taxon>
        <taxon>Actinomycetota</taxon>
        <taxon>Actinomycetes</taxon>
        <taxon>Kitasatosporales</taxon>
        <taxon>Streptomycetaceae</taxon>
        <taxon>Streptomyces</taxon>
    </lineage>
</organism>
<comment type="caution">
    <text evidence="1">The sequence shown here is derived from an EMBL/GenBank/DDBJ whole genome shotgun (WGS) entry which is preliminary data.</text>
</comment>
<keyword evidence="2" id="KW-1185">Reference proteome</keyword>
<evidence type="ECO:0008006" key="3">
    <source>
        <dbReference type="Google" id="ProtNLM"/>
    </source>
</evidence>
<name>A0ABX0DQY0_9ACTN</name>
<dbReference type="EMBL" id="JAAKZX010000046">
    <property type="protein sequence ID" value="NGO43770.1"/>
    <property type="molecule type" value="Genomic_DNA"/>
</dbReference>
<accession>A0ABX0DQY0</accession>
<gene>
    <name evidence="1" type="ORF">G6048_16945</name>
</gene>
<dbReference type="Proteomes" id="UP001518140">
    <property type="component" value="Unassembled WGS sequence"/>
</dbReference>